<evidence type="ECO:0000313" key="2">
    <source>
        <dbReference type="EMBL" id="AQK94076.1"/>
    </source>
</evidence>
<keyword evidence="1" id="KW-1133">Transmembrane helix</keyword>
<evidence type="ECO:0000256" key="1">
    <source>
        <dbReference type="SAM" id="Phobius"/>
    </source>
</evidence>
<dbReference type="EMBL" id="CM000784">
    <property type="protein sequence ID" value="AQK94076.1"/>
    <property type="molecule type" value="Genomic_DNA"/>
</dbReference>
<name>A0A1D6FR39_MAIZE</name>
<accession>A0A1D6FR39</accession>
<proteinExistence type="predicted"/>
<keyword evidence="1" id="KW-0472">Membrane</keyword>
<sequence length="34" mass="3919">MSIAVLWFISIIGSCFSFLTVSYTSKFLVYIMIH</sequence>
<organism evidence="2">
    <name type="scientific">Zea mays</name>
    <name type="common">Maize</name>
    <dbReference type="NCBI Taxonomy" id="4577"/>
    <lineage>
        <taxon>Eukaryota</taxon>
        <taxon>Viridiplantae</taxon>
        <taxon>Streptophyta</taxon>
        <taxon>Embryophyta</taxon>
        <taxon>Tracheophyta</taxon>
        <taxon>Spermatophyta</taxon>
        <taxon>Magnoliopsida</taxon>
        <taxon>Liliopsida</taxon>
        <taxon>Poales</taxon>
        <taxon>Poaceae</taxon>
        <taxon>PACMAD clade</taxon>
        <taxon>Panicoideae</taxon>
        <taxon>Andropogonodae</taxon>
        <taxon>Andropogoneae</taxon>
        <taxon>Tripsacinae</taxon>
        <taxon>Zea</taxon>
    </lineage>
</organism>
<dbReference type="AlphaFoldDB" id="A0A1D6FR39"/>
<gene>
    <name evidence="2" type="ORF">ZEAMMB73_Zm00001d010455</name>
</gene>
<dbReference type="EMBL" id="CM000784">
    <property type="protein sequence ID" value="AQK94087.1"/>
    <property type="molecule type" value="Genomic_DNA"/>
</dbReference>
<keyword evidence="1" id="KW-0812">Transmembrane</keyword>
<feature type="transmembrane region" description="Helical" evidence="1">
    <location>
        <begin position="6"/>
        <end position="33"/>
    </location>
</feature>
<protein>
    <submittedName>
        <fullName evidence="2">Uncharacterized protein</fullName>
    </submittedName>
</protein>
<reference evidence="2" key="1">
    <citation type="submission" date="2015-12" db="EMBL/GenBank/DDBJ databases">
        <title>Update maize B73 reference genome by single molecule sequencing technologies.</title>
        <authorList>
            <consortium name="Maize Genome Sequencing Project"/>
            <person name="Ware D."/>
        </authorList>
    </citation>
    <scope>NUCLEOTIDE SEQUENCE</scope>
    <source>
        <tissue evidence="2">Seedling</tissue>
    </source>
</reference>